<reference evidence="4" key="1">
    <citation type="submission" date="2020-04" db="EMBL/GenBank/DDBJ databases">
        <title>Hybrid Assembly of Korean Phytophthora infestans isolates.</title>
        <authorList>
            <person name="Prokchorchik M."/>
            <person name="Lee Y."/>
            <person name="Seo J."/>
            <person name="Cho J.-H."/>
            <person name="Park Y.-E."/>
            <person name="Jang D.-C."/>
            <person name="Im J.-S."/>
            <person name="Choi J.-G."/>
            <person name="Park H.-J."/>
            <person name="Lee G.-B."/>
            <person name="Lee Y.-G."/>
            <person name="Hong S.-Y."/>
            <person name="Cho K."/>
            <person name="Sohn K.H."/>
        </authorList>
    </citation>
    <scope>NUCLEOTIDE SEQUENCE</scope>
    <source>
        <strain evidence="4">KR_1_A1</strain>
    </source>
</reference>
<dbReference type="PANTHER" id="PTHR24107:SF2">
    <property type="entry name" value="NLR FAMILY CARD DOMAIN CONTAINING 3"/>
    <property type="match status" value="1"/>
</dbReference>
<dbReference type="Proteomes" id="UP000602510">
    <property type="component" value="Unassembled WGS sequence"/>
</dbReference>
<dbReference type="PANTHER" id="PTHR24107">
    <property type="entry name" value="YNEIN REGULATORY COMPLEX SUBUNIT 5"/>
    <property type="match status" value="1"/>
</dbReference>
<dbReference type="InterPro" id="IPR052410">
    <property type="entry name" value="DRC5"/>
</dbReference>
<proteinExistence type="predicted"/>
<organism evidence="4 5">
    <name type="scientific">Phytophthora infestans</name>
    <name type="common">Potato late blight agent</name>
    <name type="synonym">Botrytis infestans</name>
    <dbReference type="NCBI Taxonomy" id="4787"/>
    <lineage>
        <taxon>Eukaryota</taxon>
        <taxon>Sar</taxon>
        <taxon>Stramenopiles</taxon>
        <taxon>Oomycota</taxon>
        <taxon>Peronosporomycetes</taxon>
        <taxon>Peronosporales</taxon>
        <taxon>Peronosporaceae</taxon>
        <taxon>Phytophthora</taxon>
    </lineage>
</organism>
<gene>
    <name evidence="4" type="ORF">GN244_ATG19427</name>
</gene>
<dbReference type="InterPro" id="IPR032675">
    <property type="entry name" value="LRR_dom_sf"/>
</dbReference>
<dbReference type="EMBL" id="WSZM01000942">
    <property type="protein sequence ID" value="KAF4028875.1"/>
    <property type="molecule type" value="Genomic_DNA"/>
</dbReference>
<dbReference type="SUPFAM" id="SSF52047">
    <property type="entry name" value="RNI-like"/>
    <property type="match status" value="2"/>
</dbReference>
<evidence type="ECO:0000313" key="4">
    <source>
        <dbReference type="EMBL" id="KAF4028875.1"/>
    </source>
</evidence>
<name>A0A833SPY1_PHYIN</name>
<evidence type="ECO:0000256" key="1">
    <source>
        <dbReference type="ARBA" id="ARBA00004245"/>
    </source>
</evidence>
<dbReference type="Gene3D" id="3.80.10.10">
    <property type="entry name" value="Ribonuclease Inhibitor"/>
    <property type="match status" value="4"/>
</dbReference>
<keyword evidence="3" id="KW-0206">Cytoskeleton</keyword>
<comment type="caution">
    <text evidence="4">The sequence shown here is derived from an EMBL/GenBank/DDBJ whole genome shotgun (WGS) entry which is preliminary data.</text>
</comment>
<evidence type="ECO:0000256" key="3">
    <source>
        <dbReference type="ARBA" id="ARBA00023212"/>
    </source>
</evidence>
<comment type="subcellular location">
    <subcellularLocation>
        <location evidence="1">Cytoplasm</location>
        <location evidence="1">Cytoskeleton</location>
    </subcellularLocation>
</comment>
<evidence type="ECO:0000313" key="5">
    <source>
        <dbReference type="Proteomes" id="UP000602510"/>
    </source>
</evidence>
<accession>A0A833SPY1</accession>
<dbReference type="AlphaFoldDB" id="A0A833SPY1"/>
<dbReference type="GO" id="GO:0005856">
    <property type="term" value="C:cytoskeleton"/>
    <property type="evidence" value="ECO:0007669"/>
    <property type="project" value="UniProtKB-SubCell"/>
</dbReference>
<dbReference type="Pfam" id="PF13516">
    <property type="entry name" value="LRR_6"/>
    <property type="match status" value="6"/>
</dbReference>
<sequence>MISAIAPAIGADAVVGQNLLDGVRNLFEFIKKATKKSVGTITKISLLHGTHFAPMYSGKHDLFGDIDDKIEITPFRMESYENPLGEFIRFMSLSQRRMMVRWLNAWKPRNGDAHDKVFLYLKKHFAPNFQTIEINRDATTDLNLKTSEKLFRSIAFTLLRVTQEGISNLSEHLVSRCELVVINNKSSEKASTAIRYQLSQFPIESVVAVEDYLMLTFVRENTHTDGRFPKCRVIGRVLFVDRATVEFTTKSTVRIRHVDDAMRNFVLDVPVQISAVNEAEFPTRVFGYLQTIRENRASSLDISSSDIDDNAVIALAHALRQNIALTSVFLQDNPILERGVKAIEEMLWYNSTLLDIHLSNGEINTTSKRLRQQTGHRVFLWTRTQEEEVLRVLGDIRQGRTDIVLEGSEVDDGGAMAIANALKNNDTASSLHFRYNRIGDRGVIALTDALKMNTKVRMITLSEYPIGDDGAKALAEVLRANETITELHLTGRNIGDEGVKALAESLMVTKSMETFSLSETRSEDDVAHALAKALLLCPMLYHFSLSDCHFGDDGAIAFAEALAVNESLRFVDFSGNHVGDHGARAVAAAIKVNHSIYNLSLARNCIGDDGAKALADALKVNTNLLYLTLLGNRIGNEGAFAMVQGLDENSTIERLDLKENNLEDAMISELQSFHI</sequence>
<dbReference type="InterPro" id="IPR001611">
    <property type="entry name" value="Leu-rich_rpt"/>
</dbReference>
<keyword evidence="2" id="KW-0963">Cytoplasm</keyword>
<keyword evidence="5" id="KW-1185">Reference proteome</keyword>
<protein>
    <submittedName>
        <fullName evidence="4">Leucine Rich repeat</fullName>
    </submittedName>
</protein>
<dbReference type="SMART" id="SM00368">
    <property type="entry name" value="LRR_RI"/>
    <property type="match status" value="9"/>
</dbReference>
<evidence type="ECO:0000256" key="2">
    <source>
        <dbReference type="ARBA" id="ARBA00022490"/>
    </source>
</evidence>